<protein>
    <submittedName>
        <fullName evidence="2">Similar to Lipa: Lysosomal acid lipase/cholesteryl ester hydrolase (Rattus norvegicus)</fullName>
    </submittedName>
</protein>
<sequence length="291" mass="34403">MNKSLDEKPGKNDQIIENIETPCKTFHKNQTKLKRSRIRKFYNVKLKEPIYLFFPNNLLKSLSQAKSLPKNWPIKGPHFNEKITCSRSKNLNLVTSYIKSYTSRLVNENYGSLRSRNSIRAISTLYNSTYPPEYNLHKIQIPIVFFYADSEWLTAPEDAQNLYSKLPRTYGLYRVNFTKFNHLDFLWGIDARQLLYNDIIDLINKYDNLLFLIIEISLLTVASLKFLYFYIFSNTLRTINLFTSDSVVIVKLAFNTQMNYNCYRTIIIMNNRCYRETFSLYDMIVLLKTSL</sequence>
<keyword evidence="1" id="KW-0812">Transmembrane</keyword>
<keyword evidence="3" id="KW-1185">Reference proteome</keyword>
<comment type="caution">
    <text evidence="2">The sequence shown here is derived from an EMBL/GenBank/DDBJ whole genome shotgun (WGS) entry which is preliminary data.</text>
</comment>
<reference evidence="2" key="1">
    <citation type="submission" date="2021-04" db="EMBL/GenBank/DDBJ databases">
        <authorList>
            <person name="Chebbi M.A.C M."/>
        </authorList>
    </citation>
    <scope>NUCLEOTIDE SEQUENCE</scope>
</reference>
<evidence type="ECO:0000313" key="2">
    <source>
        <dbReference type="EMBL" id="CAG5077356.1"/>
    </source>
</evidence>
<dbReference type="AlphaFoldDB" id="A0A8J2H5W2"/>
<keyword evidence="1" id="KW-0472">Membrane</keyword>
<gene>
    <name evidence="2" type="ORF">HICCMSTLAB_LOCUS2432</name>
</gene>
<dbReference type="InterPro" id="IPR029058">
    <property type="entry name" value="AB_hydrolase_fold"/>
</dbReference>
<name>A0A8J2H5W2_COTCN</name>
<keyword evidence="1" id="KW-1133">Transmembrane helix</keyword>
<dbReference type="OrthoDB" id="9974421at2759"/>
<keyword evidence="2" id="KW-0378">Hydrolase</keyword>
<proteinExistence type="predicted"/>
<dbReference type="Gene3D" id="3.40.50.1820">
    <property type="entry name" value="alpha/beta hydrolase"/>
    <property type="match status" value="1"/>
</dbReference>
<evidence type="ECO:0000256" key="1">
    <source>
        <dbReference type="SAM" id="Phobius"/>
    </source>
</evidence>
<dbReference type="EMBL" id="CAJNRD030001117">
    <property type="protein sequence ID" value="CAG5077356.1"/>
    <property type="molecule type" value="Genomic_DNA"/>
</dbReference>
<evidence type="ECO:0000313" key="3">
    <source>
        <dbReference type="Proteomes" id="UP000786811"/>
    </source>
</evidence>
<accession>A0A8J2H5W2</accession>
<dbReference type="PANTHER" id="PTHR11005">
    <property type="entry name" value="LYSOSOMAL ACID LIPASE-RELATED"/>
    <property type="match status" value="1"/>
</dbReference>
<dbReference type="GO" id="GO:0016787">
    <property type="term" value="F:hydrolase activity"/>
    <property type="evidence" value="ECO:0007669"/>
    <property type="project" value="UniProtKB-KW"/>
</dbReference>
<organism evidence="2 3">
    <name type="scientific">Cotesia congregata</name>
    <name type="common">Parasitoid wasp</name>
    <name type="synonym">Apanteles congregatus</name>
    <dbReference type="NCBI Taxonomy" id="51543"/>
    <lineage>
        <taxon>Eukaryota</taxon>
        <taxon>Metazoa</taxon>
        <taxon>Ecdysozoa</taxon>
        <taxon>Arthropoda</taxon>
        <taxon>Hexapoda</taxon>
        <taxon>Insecta</taxon>
        <taxon>Pterygota</taxon>
        <taxon>Neoptera</taxon>
        <taxon>Endopterygota</taxon>
        <taxon>Hymenoptera</taxon>
        <taxon>Apocrita</taxon>
        <taxon>Ichneumonoidea</taxon>
        <taxon>Braconidae</taxon>
        <taxon>Microgastrinae</taxon>
        <taxon>Cotesia</taxon>
    </lineage>
</organism>
<feature type="transmembrane region" description="Helical" evidence="1">
    <location>
        <begin position="209"/>
        <end position="231"/>
    </location>
</feature>
<dbReference type="SUPFAM" id="SSF53474">
    <property type="entry name" value="alpha/beta-Hydrolases"/>
    <property type="match status" value="1"/>
</dbReference>
<dbReference type="Proteomes" id="UP000786811">
    <property type="component" value="Unassembled WGS sequence"/>
</dbReference>